<feature type="coiled-coil region" evidence="5">
    <location>
        <begin position="320"/>
        <end position="389"/>
    </location>
</feature>
<dbReference type="GO" id="GO:1901098">
    <property type="term" value="P:positive regulation of autophagosome maturation"/>
    <property type="evidence" value="ECO:0007669"/>
    <property type="project" value="TreeGrafter"/>
</dbReference>
<evidence type="ECO:0000313" key="10">
    <source>
        <dbReference type="EMBL" id="KAI6658012.1"/>
    </source>
</evidence>
<dbReference type="GO" id="GO:0005770">
    <property type="term" value="C:late endosome"/>
    <property type="evidence" value="ECO:0007669"/>
    <property type="project" value="TreeGrafter"/>
</dbReference>
<dbReference type="SUPFAM" id="SSF57903">
    <property type="entry name" value="FYVE/PHD zinc finger"/>
    <property type="match status" value="1"/>
</dbReference>
<dbReference type="Pfam" id="PF01363">
    <property type="entry name" value="FYVE"/>
    <property type="match status" value="1"/>
</dbReference>
<dbReference type="Proteomes" id="UP001165289">
    <property type="component" value="Unassembled WGS sequence"/>
</dbReference>
<dbReference type="InterPro" id="IPR011011">
    <property type="entry name" value="Znf_FYVE_PHD"/>
</dbReference>
<evidence type="ECO:0000313" key="11">
    <source>
        <dbReference type="Proteomes" id="UP001165289"/>
    </source>
</evidence>
<dbReference type="InterPro" id="IPR004012">
    <property type="entry name" value="Run_dom"/>
</dbReference>
<dbReference type="PROSITE" id="PS50826">
    <property type="entry name" value="RUN"/>
    <property type="match status" value="1"/>
</dbReference>
<evidence type="ECO:0000256" key="1">
    <source>
        <dbReference type="ARBA" id="ARBA00022723"/>
    </source>
</evidence>
<evidence type="ECO:0000259" key="7">
    <source>
        <dbReference type="PROSITE" id="PS50178"/>
    </source>
</evidence>
<evidence type="ECO:0000256" key="3">
    <source>
        <dbReference type="ARBA" id="ARBA00022833"/>
    </source>
</evidence>
<evidence type="ECO:0000259" key="8">
    <source>
        <dbReference type="PROSITE" id="PS50202"/>
    </source>
</evidence>
<feature type="coiled-coil region" evidence="5">
    <location>
        <begin position="600"/>
        <end position="729"/>
    </location>
</feature>
<dbReference type="SMART" id="SM00593">
    <property type="entry name" value="RUN"/>
    <property type="match status" value="1"/>
</dbReference>
<dbReference type="PROSITE" id="PS50202">
    <property type="entry name" value="MSP"/>
    <property type="match status" value="1"/>
</dbReference>
<dbReference type="InterPro" id="IPR013083">
    <property type="entry name" value="Znf_RING/FYVE/PHD"/>
</dbReference>
<keyword evidence="1" id="KW-0479">Metal-binding</keyword>
<dbReference type="PANTHER" id="PTHR46753:SF2">
    <property type="entry name" value="FYVE AND COILED-COIL DOMAIN-CONTAINING PROTEIN 1"/>
    <property type="match status" value="1"/>
</dbReference>
<dbReference type="Pfam" id="PF02759">
    <property type="entry name" value="RUN"/>
    <property type="match status" value="1"/>
</dbReference>
<evidence type="ECO:0000256" key="5">
    <source>
        <dbReference type="SAM" id="Coils"/>
    </source>
</evidence>
<evidence type="ECO:0000259" key="9">
    <source>
        <dbReference type="PROSITE" id="PS50826"/>
    </source>
</evidence>
<keyword evidence="3" id="KW-0862">Zinc</keyword>
<dbReference type="InterPro" id="IPR036598">
    <property type="entry name" value="GOLD_dom_sf"/>
</dbReference>
<dbReference type="Gene3D" id="3.30.40.10">
    <property type="entry name" value="Zinc/RING finger domain, C3HC4 (zinc finger)"/>
    <property type="match status" value="1"/>
</dbReference>
<gene>
    <name evidence="10" type="ORF">LOD99_15727</name>
</gene>
<dbReference type="SUPFAM" id="SSF140741">
    <property type="entry name" value="RUN domain-like"/>
    <property type="match status" value="1"/>
</dbReference>
<dbReference type="Gene3D" id="2.60.120.680">
    <property type="entry name" value="GOLD domain"/>
    <property type="match status" value="1"/>
</dbReference>
<name>A0AAV7K9K1_9METZ</name>
<proteinExistence type="predicted"/>
<protein>
    <submittedName>
        <fullName evidence="10">FYVE and coiled-coil domain-containing protein 1-like</fullName>
    </submittedName>
</protein>
<feature type="domain" description="FYVE-type" evidence="7">
    <location>
        <begin position="734"/>
        <end position="792"/>
    </location>
</feature>
<feature type="coiled-coil region" evidence="5">
    <location>
        <begin position="478"/>
        <end position="574"/>
    </location>
</feature>
<dbReference type="InterPro" id="IPR000535">
    <property type="entry name" value="MSP_dom"/>
</dbReference>
<dbReference type="SUPFAM" id="SSF101576">
    <property type="entry name" value="Supernatant protein factor (SPF), C-terminal domain"/>
    <property type="match status" value="1"/>
</dbReference>
<evidence type="ECO:0000256" key="6">
    <source>
        <dbReference type="SAM" id="MobiDB-lite"/>
    </source>
</evidence>
<dbReference type="InterPro" id="IPR000306">
    <property type="entry name" value="Znf_FYVE"/>
</dbReference>
<keyword evidence="11" id="KW-1185">Reference proteome</keyword>
<feature type="compositionally biased region" description="Pro residues" evidence="6">
    <location>
        <begin position="203"/>
        <end position="215"/>
    </location>
</feature>
<sequence>MDEAKDLMGRLERGVMLCRGVFEECGTQPLNDSKSEVLEVCECIEDILKYRIKDNSSTCGEDKDYWNFLSESLAHTTNSPGFARVNKAVVTVSSLTHLETPLGKGRALIRWALMYKMLAEVIQHALDDSSYVNNWYIEDSIMLDNAYTNQLIQFLVDLQEIQFHLPSHGHDLDSHWPTQTNPYDVILVNGSLRISSSDVPDRPSTPVPKQVPPPHSHSVPCLSHDTSLDSIALEMSIPSEIRLVTSTLKDLKLLINSIYEKALTTEIEPPAQYNHVRRNTLAHASLGSKARIHTRSGVTGVETASKLDRLETILTRLAEKEDTRDEIHLLEKSKLDLEEDLRRSKNRNLDLQLQLTETLNQSETSDAELLQELGELQEALRQAQDAEQHTLSVYRQLEQQLNEREVEFEINQELLTQADMERNDLKERYIYMQEELEEKCFQLDELTDELNSMQGGEQISEDIEVEHPANSSSNGILIQDLQDSLNDKEGELTRSRKEQQQMNTVIQAMRDERGRLQKECLELRAQLPALEKKNKEKDGKLNQLEAKLTNFESYEEQKLELKHLQNKYKELQSTHIQSNSAYNEQITALDFQISSQKIELEDMKAKYFNSQSQMSILQNELDELKNKFSETESELVLKRNTLNSCQVEIESCKNEISQLKERNTSAFSSSAVDFEKLSRENSELSKQFSLLQDENETLRDTVLRFTEQKLALFNRADELEQELEKLFLAKWIEDLNIRSCVLCRRSFSNSLRKHHCRLCGKVLCNECSREKVLTPTGRDTVRCCVVCADFRTRFLANAHKSKDIVNNNTTSQLGYKKQSSRDSFLSITSVGEMQEVNISQSMESNYTRSSLSRSSFDHKSTGSNYLSMLDDVRVNSINSDAPYECLVGDYSEIIVHPKRAHCEDIIVSSGMTIVWEFVTERPIQFRLTFRPSAIIGVDCKEYDVIPFTSYGSTNKELPHVGHYAVEKAGVYRLVFSNETSILQSRKISYKVKLTNTHKYT</sequence>
<accession>A0AAV7K9K1</accession>
<evidence type="ECO:0000256" key="2">
    <source>
        <dbReference type="ARBA" id="ARBA00022771"/>
    </source>
</evidence>
<dbReference type="PROSITE" id="PS50178">
    <property type="entry name" value="ZF_FYVE"/>
    <property type="match status" value="1"/>
</dbReference>
<feature type="domain" description="MSP" evidence="8">
    <location>
        <begin position="926"/>
        <end position="1000"/>
    </location>
</feature>
<dbReference type="PANTHER" id="PTHR46753">
    <property type="entry name" value="FYVE AND COILED-COIL DOMAIN-CONTAINING PROTEIN 1"/>
    <property type="match status" value="1"/>
</dbReference>
<keyword evidence="2 4" id="KW-0863">Zinc-finger</keyword>
<reference evidence="10 11" key="1">
    <citation type="journal article" date="2023" name="BMC Biol.">
        <title>The compact genome of the sponge Oopsacas minuta (Hexactinellida) is lacking key metazoan core genes.</title>
        <authorList>
            <person name="Santini S."/>
            <person name="Schenkelaars Q."/>
            <person name="Jourda C."/>
            <person name="Duchesne M."/>
            <person name="Belahbib H."/>
            <person name="Rocher C."/>
            <person name="Selva M."/>
            <person name="Riesgo A."/>
            <person name="Vervoort M."/>
            <person name="Leys S.P."/>
            <person name="Kodjabachian L."/>
            <person name="Le Bivic A."/>
            <person name="Borchiellini C."/>
            <person name="Claverie J.M."/>
            <person name="Renard E."/>
        </authorList>
    </citation>
    <scope>NUCLEOTIDE SEQUENCE [LARGE SCALE GENOMIC DNA]</scope>
    <source>
        <strain evidence="10">SPO-2</strain>
    </source>
</reference>
<dbReference type="GO" id="GO:0072383">
    <property type="term" value="P:plus-end-directed vesicle transport along microtubule"/>
    <property type="evidence" value="ECO:0007669"/>
    <property type="project" value="TreeGrafter"/>
</dbReference>
<organism evidence="10 11">
    <name type="scientific">Oopsacas minuta</name>
    <dbReference type="NCBI Taxonomy" id="111878"/>
    <lineage>
        <taxon>Eukaryota</taxon>
        <taxon>Metazoa</taxon>
        <taxon>Porifera</taxon>
        <taxon>Hexactinellida</taxon>
        <taxon>Hexasterophora</taxon>
        <taxon>Lyssacinosida</taxon>
        <taxon>Leucopsacidae</taxon>
        <taxon>Oopsacas</taxon>
    </lineage>
</organism>
<dbReference type="GO" id="GO:0008270">
    <property type="term" value="F:zinc ion binding"/>
    <property type="evidence" value="ECO:0007669"/>
    <property type="project" value="UniProtKB-KW"/>
</dbReference>
<dbReference type="Gene3D" id="1.20.58.900">
    <property type="match status" value="1"/>
</dbReference>
<feature type="region of interest" description="Disordered" evidence="6">
    <location>
        <begin position="196"/>
        <end position="219"/>
    </location>
</feature>
<keyword evidence="5" id="KW-0175">Coiled coil</keyword>
<dbReference type="EMBL" id="JAKMXF010000110">
    <property type="protein sequence ID" value="KAI6658012.1"/>
    <property type="molecule type" value="Genomic_DNA"/>
</dbReference>
<dbReference type="InterPro" id="IPR037213">
    <property type="entry name" value="Run_dom_sf"/>
</dbReference>
<feature type="domain" description="RUN" evidence="9">
    <location>
        <begin position="31"/>
        <end position="170"/>
    </location>
</feature>
<dbReference type="AlphaFoldDB" id="A0AAV7K9K1"/>
<comment type="caution">
    <text evidence="10">The sequence shown here is derived from an EMBL/GenBank/DDBJ whole genome shotgun (WGS) entry which is preliminary data.</text>
</comment>
<dbReference type="SMART" id="SM00064">
    <property type="entry name" value="FYVE"/>
    <property type="match status" value="1"/>
</dbReference>
<evidence type="ECO:0000256" key="4">
    <source>
        <dbReference type="PROSITE-ProRule" id="PRU00091"/>
    </source>
</evidence>
<dbReference type="GO" id="GO:0005776">
    <property type="term" value="C:autophagosome"/>
    <property type="evidence" value="ECO:0007669"/>
    <property type="project" value="TreeGrafter"/>
</dbReference>
<dbReference type="GO" id="GO:0005764">
    <property type="term" value="C:lysosome"/>
    <property type="evidence" value="ECO:0007669"/>
    <property type="project" value="TreeGrafter"/>
</dbReference>
<dbReference type="InterPro" id="IPR017455">
    <property type="entry name" value="Znf_FYVE-rel"/>
</dbReference>